<sequence length="172" mass="19669">MNSDTILTNRVASSGLITIKLEDFFPKEEICVFDLKNYLFRELILKELDFRQSLKEHNWSHYQNKILSVWCSNDAIIPTWAYMLIASYAAPYIHSIFFGSSDEALRSYFSKKIDAFDWTAYKDAKVVIKGCSDLPVPASAYLEVTNKLVPIASSIMYGEPCSTVPVFKKKNQ</sequence>
<name>A0A9D7S734_9BACT</name>
<evidence type="ECO:0000313" key="2">
    <source>
        <dbReference type="Proteomes" id="UP000808349"/>
    </source>
</evidence>
<dbReference type="InterPro" id="IPR018914">
    <property type="entry name" value="DUF2480"/>
</dbReference>
<dbReference type="Pfam" id="PF10652">
    <property type="entry name" value="DUF2480"/>
    <property type="match status" value="1"/>
</dbReference>
<dbReference type="AlphaFoldDB" id="A0A9D7S734"/>
<comment type="caution">
    <text evidence="1">The sequence shown here is derived from an EMBL/GenBank/DDBJ whole genome shotgun (WGS) entry which is preliminary data.</text>
</comment>
<dbReference type="Proteomes" id="UP000808349">
    <property type="component" value="Unassembled WGS sequence"/>
</dbReference>
<accession>A0A9D7S734</accession>
<gene>
    <name evidence="1" type="ORF">IPO85_01320</name>
</gene>
<reference evidence="1 2" key="1">
    <citation type="submission" date="2020-10" db="EMBL/GenBank/DDBJ databases">
        <title>Connecting structure to function with the recovery of over 1000 high-quality activated sludge metagenome-assembled genomes encoding full-length rRNA genes using long-read sequencing.</title>
        <authorList>
            <person name="Singleton C.M."/>
            <person name="Petriglieri F."/>
            <person name="Kristensen J.M."/>
            <person name="Kirkegaard R.H."/>
            <person name="Michaelsen T.Y."/>
            <person name="Andersen M.H."/>
            <person name="Karst S.M."/>
            <person name="Dueholm M.S."/>
            <person name="Nielsen P.H."/>
            <person name="Albertsen M."/>
        </authorList>
    </citation>
    <scope>NUCLEOTIDE SEQUENCE [LARGE SCALE GENOMIC DNA]</scope>
    <source>
        <strain evidence="1">Ribe_18-Q3-R11-54_BAT3C.373</strain>
    </source>
</reference>
<evidence type="ECO:0000313" key="1">
    <source>
        <dbReference type="EMBL" id="MBK9716166.1"/>
    </source>
</evidence>
<organism evidence="1 2">
    <name type="scientific">Candidatus Defluviibacterium haderslevense</name>
    <dbReference type="NCBI Taxonomy" id="2981993"/>
    <lineage>
        <taxon>Bacteria</taxon>
        <taxon>Pseudomonadati</taxon>
        <taxon>Bacteroidota</taxon>
        <taxon>Saprospiria</taxon>
        <taxon>Saprospirales</taxon>
        <taxon>Saprospiraceae</taxon>
        <taxon>Candidatus Defluviibacterium</taxon>
    </lineage>
</organism>
<dbReference type="EMBL" id="JADKFW010000004">
    <property type="protein sequence ID" value="MBK9716166.1"/>
    <property type="molecule type" value="Genomic_DNA"/>
</dbReference>
<proteinExistence type="predicted"/>
<protein>
    <submittedName>
        <fullName evidence="1">DUF2480 family protein</fullName>
    </submittedName>
</protein>